<evidence type="ECO:0000313" key="2">
    <source>
        <dbReference type="EMBL" id="VDI35838.1"/>
    </source>
</evidence>
<evidence type="ECO:0000256" key="1">
    <source>
        <dbReference type="SAM" id="MobiDB-lite"/>
    </source>
</evidence>
<accession>A0A8B6EJE7</accession>
<reference evidence="2" key="1">
    <citation type="submission" date="2018-11" db="EMBL/GenBank/DDBJ databases">
        <authorList>
            <person name="Alioto T."/>
            <person name="Alioto T."/>
        </authorList>
    </citation>
    <scope>NUCLEOTIDE SEQUENCE</scope>
</reference>
<name>A0A8B6EJE7_MYTGA</name>
<feature type="region of interest" description="Disordered" evidence="1">
    <location>
        <begin position="718"/>
        <end position="739"/>
    </location>
</feature>
<feature type="region of interest" description="Disordered" evidence="1">
    <location>
        <begin position="611"/>
        <end position="659"/>
    </location>
</feature>
<feature type="compositionally biased region" description="Polar residues" evidence="1">
    <location>
        <begin position="845"/>
        <end position="854"/>
    </location>
</feature>
<protein>
    <submittedName>
        <fullName evidence="2">Uncharacterized protein</fullName>
    </submittedName>
</protein>
<comment type="caution">
    <text evidence="2">The sequence shown here is derived from an EMBL/GenBank/DDBJ whole genome shotgun (WGS) entry which is preliminary data.</text>
</comment>
<feature type="region of interest" description="Disordered" evidence="1">
    <location>
        <begin position="1133"/>
        <end position="1157"/>
    </location>
</feature>
<evidence type="ECO:0000313" key="3">
    <source>
        <dbReference type="Proteomes" id="UP000596742"/>
    </source>
</evidence>
<feature type="region of interest" description="Disordered" evidence="1">
    <location>
        <begin position="322"/>
        <end position="351"/>
    </location>
</feature>
<feature type="region of interest" description="Disordered" evidence="1">
    <location>
        <begin position="958"/>
        <end position="983"/>
    </location>
</feature>
<feature type="compositionally biased region" description="Basic and acidic residues" evidence="1">
    <location>
        <begin position="14"/>
        <end position="23"/>
    </location>
</feature>
<proteinExistence type="predicted"/>
<feature type="compositionally biased region" description="Basic and acidic residues" evidence="1">
    <location>
        <begin position="632"/>
        <end position="652"/>
    </location>
</feature>
<feature type="compositionally biased region" description="Basic residues" evidence="1">
    <location>
        <begin position="331"/>
        <end position="340"/>
    </location>
</feature>
<organism evidence="2 3">
    <name type="scientific">Mytilus galloprovincialis</name>
    <name type="common">Mediterranean mussel</name>
    <dbReference type="NCBI Taxonomy" id="29158"/>
    <lineage>
        <taxon>Eukaryota</taxon>
        <taxon>Metazoa</taxon>
        <taxon>Spiralia</taxon>
        <taxon>Lophotrochozoa</taxon>
        <taxon>Mollusca</taxon>
        <taxon>Bivalvia</taxon>
        <taxon>Autobranchia</taxon>
        <taxon>Pteriomorphia</taxon>
        <taxon>Mytilida</taxon>
        <taxon>Mytiloidea</taxon>
        <taxon>Mytilidae</taxon>
        <taxon>Mytilinae</taxon>
        <taxon>Mytilus</taxon>
    </lineage>
</organism>
<keyword evidence="3" id="KW-1185">Reference proteome</keyword>
<dbReference type="OrthoDB" id="6095888at2759"/>
<feature type="compositionally biased region" description="Basic and acidic residues" evidence="1">
    <location>
        <begin position="1133"/>
        <end position="1149"/>
    </location>
</feature>
<dbReference type="EMBL" id="UYJE01005273">
    <property type="protein sequence ID" value="VDI35838.1"/>
    <property type="molecule type" value="Genomic_DNA"/>
</dbReference>
<feature type="region of interest" description="Disordered" evidence="1">
    <location>
        <begin position="1"/>
        <end position="41"/>
    </location>
</feature>
<dbReference type="AlphaFoldDB" id="A0A8B6EJE7"/>
<feature type="compositionally biased region" description="Basic residues" evidence="1">
    <location>
        <begin position="862"/>
        <end position="873"/>
    </location>
</feature>
<sequence>MSDHLIDVEFDDMVPERDHKDEEMSSQSAQKDQDPESDIDMIEEEIKKKNERIIELELMLEEKEDWFNLKSQMVKKLEGELNHVHARHPERFTFDDKGTSLVPKSLEQTFKDLEREEREETFRTRYMPVYHREIEIFRKRGQYPNNVPYFNEVSIATEFLKHKYLEAFGECFSFDYKKKFFPIKPDPSPHTHLRPSQSKCIKQEGNRKFLVSGHLGEVELLPAVTEAWDLERFSDIPANQSLTGLDDLKVLFSIENLTRTKNSQYDEGCDWKYMRSINIAYELKLGRQVHFDENQMKKKNGKTLTKPEMITNKTVEKCWQDGNSSSAMWRTRPKLARPKSPRPSNDKNQRDHANVEELTNENNLFNIVSGTAKQIPTETLKECVIKRSVSTESVFEGDGTKMRQNFKWRMGDECVSLEKYINVYTRNPEELYEAVKKRAIEKEEEEDYEENVLYHKEIKASLIGIDKTKIKSNLRILDSLIREEEEKEKAKSALKQVHTENADHVLGVTLNDKIRAEEEKIVLPPDQTGSSYENIDGTVGYEKKVNTSFDIFFEKPKKRTMSRPKLSSEKRKTFNMIPNVTDQNIKSNENKVVKMEEKKINTSFDIMFDSQKKQRTKPKLTSVGRKAQFQFKHIDEKKHNRDDNKQKEDATTADRQSAVENIDGAYKEEQELKKSVSFDVFFENPKKLKPKPKLTFINRKQENETKNNIYENEVQKEQKHKKSQIVSSKPSELKLSNGGKLGGKFTNDVLIKRKDNNEIRFRFSFLHGTTTIPSRIPIIVRRLNGENTSLTRPKNERPRVYSARRIPVRRVLKVTNTNKTTLTGPLAVRSFPESNISVRRGTDLKINSTRNAKSPNDDSGLPRKRQSGTKLPRITRKSRIPVRIKGYVWNTYESESKRKIDKSRRLLAPLSRIPIPKDKIHRLSDCIIPRLDPNEHLPQIVHGFLEREEQVKIPEAKRNHVSPNPVSIGKKGEGPGSTSESLQLPSITTKNSMVKSSYPVSTSGLTRLTQIKGRNESLDANRILSPSVMAKLPPIVKRNDTYTSRPLSASGFAKLPPIKSTSKIMEMDAPMSSSRLSPVFTVFENTENRPLSVCGSPKLPPIIDGNPLEICRPTSSISGYTLLPPILSYKRGSVEDQRVYDEESNREETDLSQNRAE</sequence>
<gene>
    <name evidence="2" type="ORF">MGAL_10B087492</name>
</gene>
<dbReference type="Proteomes" id="UP000596742">
    <property type="component" value="Unassembled WGS sequence"/>
</dbReference>
<feature type="region of interest" description="Disordered" evidence="1">
    <location>
        <begin position="839"/>
        <end position="873"/>
    </location>
</feature>